<comment type="caution">
    <text evidence="1">The sequence shown here is derived from an EMBL/GenBank/DDBJ whole genome shotgun (WGS) entry which is preliminary data.</text>
</comment>
<evidence type="ECO:0008006" key="3">
    <source>
        <dbReference type="Google" id="ProtNLM"/>
    </source>
</evidence>
<proteinExistence type="predicted"/>
<dbReference type="AlphaFoldDB" id="A0A1Z5HXW8"/>
<keyword evidence="2" id="KW-1185">Reference proteome</keyword>
<evidence type="ECO:0000313" key="1">
    <source>
        <dbReference type="EMBL" id="GAW94362.1"/>
    </source>
</evidence>
<reference evidence="2" key="1">
    <citation type="journal article" date="2017" name="Appl. Environ. Microbiol.">
        <title>Genomic Analysis of Calderihabitans maritimus KKC1, a Thermophilic, Hydrogenogenic, Carboxydotrophic Bacterium Isolated from Marine Sediment.</title>
        <authorList>
            <person name="Omae K."/>
            <person name="Yoneda Y."/>
            <person name="Fukuyama Y."/>
            <person name="Yoshida T."/>
            <person name="Sako Y."/>
        </authorList>
    </citation>
    <scope>NUCLEOTIDE SEQUENCE [LARGE SCALE GENOMIC DNA]</scope>
    <source>
        <strain evidence="2">KKC1</strain>
    </source>
</reference>
<dbReference type="OrthoDB" id="8253354at2"/>
<sequence length="434" mass="50251">MIPSDQINNLMHFPEAKRKWQGVAEDLRRGRSVIWMFQDKFDMDLVCNMVIDECERYYGMSNKVISLEDTDLLPGTVIAQSCGKKTLPGKVEQAEELMDCEDLPDLIVITGLDKLSSNDLTLWAGFIRDWAQAAKTADAKGKLPKALLIPSRSTELLQKVQEDIFLTSHWFWGWTSGGELQLVARSISRERGLSYKESLWVETVFVELAGTDPMLLFWLLNQSEIGMPRMKIFSSLRQFAEKQGWEKSWVDKHKDALTSVSAGYYYNNGPVEAPPTELRSLWQAGLVDWHVEEGLAVHSAVLAVMGDEDKLDHRIWRGQARILFPILDSKRHEVCHYLQRGFKDWPAFCSKYNQSYHNSSFVEEKSVTPIAEFNEIVKFLKEQSQKFGRYRNLKRQINNLRKARNTLAHYVPLEWEHFSLIIDEMERMYEFIAV</sequence>
<gene>
    <name evidence="1" type="ORF">KKC1_34680</name>
</gene>
<name>A0A1Z5HXW8_9FIRM</name>
<evidence type="ECO:0000313" key="2">
    <source>
        <dbReference type="Proteomes" id="UP000197032"/>
    </source>
</evidence>
<organism evidence="1 2">
    <name type="scientific">Calderihabitans maritimus</name>
    <dbReference type="NCBI Taxonomy" id="1246530"/>
    <lineage>
        <taxon>Bacteria</taxon>
        <taxon>Bacillati</taxon>
        <taxon>Bacillota</taxon>
        <taxon>Clostridia</taxon>
        <taxon>Neomoorellales</taxon>
        <taxon>Calderihabitantaceae</taxon>
        <taxon>Calderihabitans</taxon>
    </lineage>
</organism>
<accession>A0A1Z5HXW8</accession>
<dbReference type="RefSeq" id="WP_088555313.1">
    <property type="nucleotide sequence ID" value="NZ_BDGJ01000215.1"/>
</dbReference>
<protein>
    <recommendedName>
        <fullName evidence="3">Swt1-like HEPN domain-containing protein</fullName>
    </recommendedName>
</protein>
<dbReference type="Proteomes" id="UP000197032">
    <property type="component" value="Unassembled WGS sequence"/>
</dbReference>
<dbReference type="EMBL" id="BDGJ01000215">
    <property type="protein sequence ID" value="GAW94362.1"/>
    <property type="molecule type" value="Genomic_DNA"/>
</dbReference>